<dbReference type="PANTHER" id="PTHR46411:SF2">
    <property type="entry name" value="AAA+ ATPASE DOMAIN-CONTAINING PROTEIN"/>
    <property type="match status" value="1"/>
</dbReference>
<dbReference type="PANTHER" id="PTHR46411">
    <property type="entry name" value="FAMILY ATPASE, PUTATIVE-RELATED"/>
    <property type="match status" value="1"/>
</dbReference>
<dbReference type="EMBL" id="CAMGZC010001525">
    <property type="protein sequence ID" value="CAI0653046.1"/>
    <property type="molecule type" value="Genomic_DNA"/>
</dbReference>
<dbReference type="AlphaFoldDB" id="A0A9W4S506"/>
<sequence length="539" mass="60658">MSSGHILLVTDIEERVHSDEDSENDGSTHVLKGVRACHNGHRFGVTKYSIEVGSSSQEIVNLTAEDLGVIPMRLLPPAERPHIKARLISRGKKFHRICERPHILTQYEGQVVPLGPGTDWTWTTKQKVVVDGRDRRKMRGARDNENFITSHRQQSLEAFLNTEGHSFPHSDGPSSNQGGDILSDDALPGAKGKQKSSDYEKTTEDHGWTDIEYLTCPPTLVAFLLDEKVWANIHVEHLTDVVWQENSFESLELQIGKKGLIQDLTRRFKTKEISEGSDLSRGGGQGGNLIILLSGPPGHEYREIADYLAEVVAEETHRPLYRVSARELSLDPSPLEKQLGDMFLLSRRWGAIILIDDADMFITKRRVSTPAQNAALTAFLRLFHTYDELLFLTSTSKDIDTAFHDRIHAVIKYTKLDETQRTNIWRRQLQRAVGSPEEHPPSSRWPEETYRLLGKVETNGRDIRNIVRTAEQLALGLSTELAMEHVVAAMRNFVGPDNYVESICEKLEVLEGHLGDDRGQACSDDVELQRSIGERSDGL</sequence>
<dbReference type="Proteomes" id="UP001152533">
    <property type="component" value="Unassembled WGS sequence"/>
</dbReference>
<protein>
    <recommendedName>
        <fullName evidence="2">ATPase AAA-type core domain-containing protein</fullName>
    </recommendedName>
</protein>
<feature type="domain" description="ATPase AAA-type core" evidence="2">
    <location>
        <begin position="307"/>
        <end position="411"/>
    </location>
</feature>
<dbReference type="SUPFAM" id="SSF52540">
    <property type="entry name" value="P-loop containing nucleoside triphosphate hydrolases"/>
    <property type="match status" value="1"/>
</dbReference>
<dbReference type="GO" id="GO:0005524">
    <property type="term" value="F:ATP binding"/>
    <property type="evidence" value="ECO:0007669"/>
    <property type="project" value="InterPro"/>
</dbReference>
<comment type="caution">
    <text evidence="3">The sequence shown here is derived from an EMBL/GenBank/DDBJ whole genome shotgun (WGS) entry which is preliminary data.</text>
</comment>
<name>A0A9W4S506_9PEZI</name>
<dbReference type="InterPro" id="IPR027417">
    <property type="entry name" value="P-loop_NTPase"/>
</dbReference>
<feature type="region of interest" description="Disordered" evidence="1">
    <location>
        <begin position="163"/>
        <end position="201"/>
    </location>
</feature>
<dbReference type="Pfam" id="PF00004">
    <property type="entry name" value="AAA"/>
    <property type="match status" value="1"/>
</dbReference>
<evidence type="ECO:0000259" key="2">
    <source>
        <dbReference type="Pfam" id="PF00004"/>
    </source>
</evidence>
<dbReference type="InterPro" id="IPR003959">
    <property type="entry name" value="ATPase_AAA_core"/>
</dbReference>
<accession>A0A9W4S506</accession>
<evidence type="ECO:0000313" key="3">
    <source>
        <dbReference type="EMBL" id="CAI0653046.1"/>
    </source>
</evidence>
<dbReference type="Gene3D" id="3.40.50.300">
    <property type="entry name" value="P-loop containing nucleotide triphosphate hydrolases"/>
    <property type="match status" value="1"/>
</dbReference>
<gene>
    <name evidence="3" type="ORF">CGXH109_LOCUS123365</name>
</gene>
<dbReference type="GO" id="GO:0016887">
    <property type="term" value="F:ATP hydrolysis activity"/>
    <property type="evidence" value="ECO:0007669"/>
    <property type="project" value="InterPro"/>
</dbReference>
<proteinExistence type="predicted"/>
<evidence type="ECO:0000313" key="4">
    <source>
        <dbReference type="Proteomes" id="UP001152533"/>
    </source>
</evidence>
<evidence type="ECO:0000256" key="1">
    <source>
        <dbReference type="SAM" id="MobiDB-lite"/>
    </source>
</evidence>
<keyword evidence="4" id="KW-1185">Reference proteome</keyword>
<organism evidence="3 4">
    <name type="scientific">Colletotrichum noveboracense</name>
    <dbReference type="NCBI Taxonomy" id="2664923"/>
    <lineage>
        <taxon>Eukaryota</taxon>
        <taxon>Fungi</taxon>
        <taxon>Dikarya</taxon>
        <taxon>Ascomycota</taxon>
        <taxon>Pezizomycotina</taxon>
        <taxon>Sordariomycetes</taxon>
        <taxon>Hypocreomycetidae</taxon>
        <taxon>Glomerellales</taxon>
        <taxon>Glomerellaceae</taxon>
        <taxon>Colletotrichum</taxon>
        <taxon>Colletotrichum gloeosporioides species complex</taxon>
    </lineage>
</organism>
<reference evidence="3" key="1">
    <citation type="submission" date="2022-08" db="EMBL/GenBank/DDBJ databases">
        <authorList>
            <person name="Giroux E."/>
            <person name="Giroux E."/>
        </authorList>
    </citation>
    <scope>NUCLEOTIDE SEQUENCE</scope>
    <source>
        <strain evidence="3">H1091258</strain>
    </source>
</reference>